<dbReference type="Proteomes" id="UP001142400">
    <property type="component" value="Unassembled WGS sequence"/>
</dbReference>
<dbReference type="EMBL" id="JANIIC010000139">
    <property type="protein sequence ID" value="MCQ8836464.1"/>
    <property type="molecule type" value="Genomic_DNA"/>
</dbReference>
<feature type="region of interest" description="Disordered" evidence="1">
    <location>
        <begin position="73"/>
        <end position="100"/>
    </location>
</feature>
<proteinExistence type="predicted"/>
<gene>
    <name evidence="2" type="ORF">NQU54_47625</name>
</gene>
<evidence type="ECO:0000313" key="2">
    <source>
        <dbReference type="EMBL" id="MCQ8836464.1"/>
    </source>
</evidence>
<comment type="caution">
    <text evidence="2">The sequence shown here is derived from an EMBL/GenBank/DDBJ whole genome shotgun (WGS) entry which is preliminary data.</text>
</comment>
<keyword evidence="3" id="KW-1185">Reference proteome</keyword>
<evidence type="ECO:0000256" key="1">
    <source>
        <dbReference type="SAM" id="MobiDB-lite"/>
    </source>
</evidence>
<organism evidence="2 3">
    <name type="scientific">Streptomyces malaysiensis subsp. samsunensis</name>
    <dbReference type="NCBI Taxonomy" id="459658"/>
    <lineage>
        <taxon>Bacteria</taxon>
        <taxon>Bacillati</taxon>
        <taxon>Actinomycetota</taxon>
        <taxon>Actinomycetes</taxon>
        <taxon>Kitasatosporales</taxon>
        <taxon>Streptomycetaceae</taxon>
        <taxon>Streptomyces</taxon>
        <taxon>Streptomyces violaceusniger group</taxon>
    </lineage>
</organism>
<evidence type="ECO:0000313" key="3">
    <source>
        <dbReference type="Proteomes" id="UP001142400"/>
    </source>
</evidence>
<name>A0A9X2MAZ5_STRMQ</name>
<dbReference type="AlphaFoldDB" id="A0A9X2MAZ5"/>
<dbReference type="RefSeq" id="WP_257636498.1">
    <property type="nucleotide sequence ID" value="NZ_JANIIC010000139.1"/>
</dbReference>
<accession>A0A9X2MAZ5</accession>
<reference evidence="2" key="1">
    <citation type="submission" date="2022-06" db="EMBL/GenBank/DDBJ databases">
        <title>WGS of actinobacteria.</title>
        <authorList>
            <person name="Thawai C."/>
        </authorList>
    </citation>
    <scope>NUCLEOTIDE SEQUENCE</scope>
    <source>
        <strain evidence="2">DSM 42010</strain>
    </source>
</reference>
<sequence length="100" mass="10987">MTPQPGHPHQSEPRVLRTIGGISEALRGARRAQFFAEVLAAEQGAELDATLTEWWGRAMLDSDPQRDRIHAAAEAGTLPTTSWDEIARRRRANDGAMPGE</sequence>
<protein>
    <submittedName>
        <fullName evidence="2">Uncharacterized protein</fullName>
    </submittedName>
</protein>